<dbReference type="InterPro" id="IPR011598">
    <property type="entry name" value="bHLH_dom"/>
</dbReference>
<dbReference type="InterPro" id="IPR035965">
    <property type="entry name" value="PAS-like_dom_sf"/>
</dbReference>
<gene>
    <name evidence="13" type="ORF">LSAA_14028</name>
</gene>
<dbReference type="GO" id="GO:0016491">
    <property type="term" value="F:oxidoreductase activity"/>
    <property type="evidence" value="ECO:0007669"/>
    <property type="project" value="UniProtKB-KW"/>
</dbReference>
<dbReference type="Gene3D" id="3.30.450.20">
    <property type="entry name" value="PAS domain"/>
    <property type="match status" value="2"/>
</dbReference>
<dbReference type="Gene3D" id="3.30.43.10">
    <property type="entry name" value="Uridine Diphospho-n-acetylenolpyruvylglucosamine Reductase, domain 2"/>
    <property type="match status" value="1"/>
</dbReference>
<evidence type="ECO:0000256" key="2">
    <source>
        <dbReference type="ARBA" id="ARBA00022714"/>
    </source>
</evidence>
<dbReference type="GO" id="GO:0005667">
    <property type="term" value="C:transcription regulator complex"/>
    <property type="evidence" value="ECO:0007669"/>
    <property type="project" value="InterPro"/>
</dbReference>
<evidence type="ECO:0000256" key="5">
    <source>
        <dbReference type="ARBA" id="ARBA00023002"/>
    </source>
</evidence>
<dbReference type="Pfam" id="PF00941">
    <property type="entry name" value="FAD_binding_5"/>
    <property type="match status" value="1"/>
</dbReference>
<dbReference type="InterPro" id="IPR013767">
    <property type="entry name" value="PAS_fold"/>
</dbReference>
<dbReference type="InterPro" id="IPR002888">
    <property type="entry name" value="2Fe-2S-bd"/>
</dbReference>
<dbReference type="Pfam" id="PF00111">
    <property type="entry name" value="Fer2"/>
    <property type="match status" value="1"/>
</dbReference>
<evidence type="ECO:0000256" key="10">
    <source>
        <dbReference type="ARBA" id="ARBA00023163"/>
    </source>
</evidence>
<keyword evidence="3" id="KW-0479">Metal-binding</keyword>
<dbReference type="SMART" id="SM00353">
    <property type="entry name" value="HLH"/>
    <property type="match status" value="1"/>
</dbReference>
<dbReference type="InterPro" id="IPR016167">
    <property type="entry name" value="FAD-bd_PCMH_sub1"/>
</dbReference>
<dbReference type="SUPFAM" id="SSF55785">
    <property type="entry name" value="PYP-like sensor domain (PAS domain)"/>
    <property type="match status" value="2"/>
</dbReference>
<dbReference type="GO" id="GO:0000977">
    <property type="term" value="F:RNA polymerase II transcription regulatory region sequence-specific DNA binding"/>
    <property type="evidence" value="ECO:0007669"/>
    <property type="project" value="TreeGrafter"/>
</dbReference>
<dbReference type="SMART" id="SM00091">
    <property type="entry name" value="PAS"/>
    <property type="match status" value="2"/>
</dbReference>
<evidence type="ECO:0000256" key="6">
    <source>
        <dbReference type="ARBA" id="ARBA00023004"/>
    </source>
</evidence>
<dbReference type="Pfam" id="PF08447">
    <property type="entry name" value="PAS_3"/>
    <property type="match status" value="1"/>
</dbReference>
<dbReference type="PRINTS" id="PR00785">
    <property type="entry name" value="NCTRNSLOCATR"/>
</dbReference>
<keyword evidence="7" id="KW-0411">Iron-sulfur</keyword>
<dbReference type="InterPro" id="IPR001610">
    <property type="entry name" value="PAC"/>
</dbReference>
<dbReference type="OrthoDB" id="6021714at2759"/>
<dbReference type="Pfam" id="PF00989">
    <property type="entry name" value="PAS"/>
    <property type="match status" value="1"/>
</dbReference>
<dbReference type="PANTHER" id="PTHR23043:SF36">
    <property type="entry name" value="PROTEIN SINGLE-MINDED"/>
    <property type="match status" value="1"/>
</dbReference>
<dbReference type="InterPro" id="IPR036010">
    <property type="entry name" value="2Fe-2S_ferredoxin-like_sf"/>
</dbReference>
<keyword evidence="2" id="KW-0001">2Fe-2S</keyword>
<dbReference type="Pfam" id="PF01799">
    <property type="entry name" value="Fer2_2"/>
    <property type="match status" value="1"/>
</dbReference>
<dbReference type="InterPro" id="IPR002346">
    <property type="entry name" value="Mopterin_DH_FAD-bd"/>
</dbReference>
<dbReference type="InterPro" id="IPR036318">
    <property type="entry name" value="FAD-bd_PCMH-like_sf"/>
</dbReference>
<evidence type="ECO:0000256" key="11">
    <source>
        <dbReference type="ARBA" id="ARBA00023242"/>
    </source>
</evidence>
<keyword evidence="9" id="KW-0238">DNA-binding</keyword>
<dbReference type="GO" id="GO:0000981">
    <property type="term" value="F:DNA-binding transcription factor activity, RNA polymerase II-specific"/>
    <property type="evidence" value="ECO:0007669"/>
    <property type="project" value="TreeGrafter"/>
</dbReference>
<dbReference type="GO" id="GO:0005737">
    <property type="term" value="C:cytoplasm"/>
    <property type="evidence" value="ECO:0007669"/>
    <property type="project" value="InterPro"/>
</dbReference>
<sequence length="829" mass="93203">MKQDKSKNAARNRRERENGEFFELGKLLPLPSAITSQLDKASIIRLTTSYLRMRQVFPDGLGDGWGLKPSINKQPEILKELGSHLLQTLDGFIFVLSADGKIMYISETASVHLGLSQVELTGNSVYEYIHPMDQEELSSLLTISPQIGVHDQNRLELEMEKSFVLRMKCVLAKRNAGLTSGGYKVIHCRGYLKIKRINGSDSSSNTSSSSSPSLISESSKFANIGFVAVAHSLPPSSITEVKMFSNVFMFRASLDLKLIFLDQKVLNLTGYEPQDLIEKTLYQYVHGSDMLALRMSHITLLQKGQMSTKYYRFLTKSGGWVWIQSYATIVHNTRSSRPHCIVSVNHVISEKQEHNLILNQDQLTDLVPSYNSWIPSRLDQSQCTIQQGQQKESSRDIVNSCEGVNSIYLQEIDATTSEFQTDFGSHNVPESSSSSPAWQYDQCYNNTCDSWSNYYSNRNPPQIQPHLSPTQDQAQMQHKDFFGSLPWKDLLVNEPRSLSRSSQNSSSSAELDKTMMHHQQMSASSNIVNPSIPSSGILTNSDSFDMKPKSTTEAQLVRLNEPIKNQERNDPLIFFVNGTRIVDPEARPEVTYLRHNLGLTESKLVCGEGGCGACTVMVSSFENGRIKHYSLNACLAPVVSVHGKAVTKVEGIGSTRNDPKPSMESLEENLQGNLCRCTGYRPILDCFRTFTIDGEVTNGMDSKSFVNEKCNGMTNGICCKDIGNNRNDTEDEYNGLIHKRTNLSPLDHTQEPIFPQELRTQPQKSLQFKSKKNESKIVVGNTELGIEMKFGKFVYPLLLDPTNVPELRTIQIKDRGNRNWISLYIRRHQ</sequence>
<keyword evidence="5" id="KW-0560">Oxidoreductase</keyword>
<protein>
    <submittedName>
        <fullName evidence="13">SIM</fullName>
    </submittedName>
</protein>
<reference evidence="13" key="1">
    <citation type="submission" date="2021-02" db="EMBL/GenBank/DDBJ databases">
        <authorList>
            <person name="Bekaert M."/>
        </authorList>
    </citation>
    <scope>NUCLEOTIDE SEQUENCE</scope>
    <source>
        <strain evidence="13">IoA-00</strain>
    </source>
</reference>
<dbReference type="SUPFAM" id="SSF56176">
    <property type="entry name" value="FAD-binding/transporter-associated domain-like"/>
    <property type="match status" value="1"/>
</dbReference>
<evidence type="ECO:0000256" key="3">
    <source>
        <dbReference type="ARBA" id="ARBA00022723"/>
    </source>
</evidence>
<dbReference type="InterPro" id="IPR001067">
    <property type="entry name" value="Nuc_translocat"/>
</dbReference>
<dbReference type="InterPro" id="IPR001041">
    <property type="entry name" value="2Fe-2S_ferredoxin-type"/>
</dbReference>
<dbReference type="FunFam" id="4.10.280.10:FF:000083">
    <property type="entry name" value="Neuronal PAS domain protein 1"/>
    <property type="match status" value="1"/>
</dbReference>
<keyword evidence="10" id="KW-0804">Transcription</keyword>
<dbReference type="CDD" id="cd00207">
    <property type="entry name" value="fer2"/>
    <property type="match status" value="1"/>
</dbReference>
<dbReference type="SMART" id="SM00086">
    <property type="entry name" value="PAC"/>
    <property type="match status" value="1"/>
</dbReference>
<dbReference type="Gene3D" id="3.10.20.30">
    <property type="match status" value="1"/>
</dbReference>
<evidence type="ECO:0000313" key="13">
    <source>
        <dbReference type="EMBL" id="CAF3016407.1"/>
    </source>
</evidence>
<dbReference type="PROSITE" id="PS00197">
    <property type="entry name" value="2FE2S_FER_1"/>
    <property type="match status" value="1"/>
</dbReference>
<dbReference type="Gene3D" id="1.10.150.120">
    <property type="entry name" value="[2Fe-2S]-binding domain"/>
    <property type="match status" value="1"/>
</dbReference>
<dbReference type="InterPro" id="IPR036884">
    <property type="entry name" value="2Fe-2S-bd_dom_sf"/>
</dbReference>
<dbReference type="InterPro" id="IPR036638">
    <property type="entry name" value="HLH_DNA-bd_sf"/>
</dbReference>
<dbReference type="EMBL" id="HG994587">
    <property type="protein sequence ID" value="CAF3016407.1"/>
    <property type="molecule type" value="Genomic_DNA"/>
</dbReference>
<evidence type="ECO:0000256" key="7">
    <source>
        <dbReference type="ARBA" id="ARBA00023014"/>
    </source>
</evidence>
<evidence type="ECO:0000256" key="4">
    <source>
        <dbReference type="ARBA" id="ARBA00022737"/>
    </source>
</evidence>
<evidence type="ECO:0000256" key="12">
    <source>
        <dbReference type="SAM" id="MobiDB-lite"/>
    </source>
</evidence>
<dbReference type="InterPro" id="IPR006058">
    <property type="entry name" value="2Fe2S_fd_BS"/>
</dbReference>
<dbReference type="GO" id="GO:0046983">
    <property type="term" value="F:protein dimerization activity"/>
    <property type="evidence" value="ECO:0007669"/>
    <property type="project" value="InterPro"/>
</dbReference>
<keyword evidence="6" id="KW-0408">Iron</keyword>
<organism evidence="13 14">
    <name type="scientific">Lepeophtheirus salmonis</name>
    <name type="common">Salmon louse</name>
    <name type="synonym">Caligus salmonis</name>
    <dbReference type="NCBI Taxonomy" id="72036"/>
    <lineage>
        <taxon>Eukaryota</taxon>
        <taxon>Metazoa</taxon>
        <taxon>Ecdysozoa</taxon>
        <taxon>Arthropoda</taxon>
        <taxon>Crustacea</taxon>
        <taxon>Multicrustacea</taxon>
        <taxon>Hexanauplia</taxon>
        <taxon>Copepoda</taxon>
        <taxon>Siphonostomatoida</taxon>
        <taxon>Caligidae</taxon>
        <taxon>Lepeophtheirus</taxon>
    </lineage>
</organism>
<dbReference type="Pfam" id="PF23171">
    <property type="entry name" value="bHLH_HIF1A"/>
    <property type="match status" value="1"/>
</dbReference>
<dbReference type="FunFam" id="3.30.450.20:FF:000047">
    <property type="entry name" value="SIM bHLH transcription factor 2"/>
    <property type="match status" value="1"/>
</dbReference>
<proteinExistence type="predicted"/>
<keyword evidence="8" id="KW-0805">Transcription regulation</keyword>
<comment type="subcellular location">
    <subcellularLocation>
        <location evidence="1">Nucleus</location>
    </subcellularLocation>
</comment>
<dbReference type="Gene3D" id="4.10.280.10">
    <property type="entry name" value="Helix-loop-helix DNA-binding domain"/>
    <property type="match status" value="1"/>
</dbReference>
<dbReference type="GO" id="GO:0045944">
    <property type="term" value="P:positive regulation of transcription by RNA polymerase II"/>
    <property type="evidence" value="ECO:0007669"/>
    <property type="project" value="UniProtKB-ARBA"/>
</dbReference>
<dbReference type="GO" id="GO:0046872">
    <property type="term" value="F:metal ion binding"/>
    <property type="evidence" value="ECO:0007669"/>
    <property type="project" value="UniProtKB-KW"/>
</dbReference>
<dbReference type="SUPFAM" id="SSF54292">
    <property type="entry name" value="2Fe-2S ferredoxin-like"/>
    <property type="match status" value="1"/>
</dbReference>
<dbReference type="PROSITE" id="PS50888">
    <property type="entry name" value="BHLH"/>
    <property type="match status" value="1"/>
</dbReference>
<name>A0A7R8D3F9_LEPSM</name>
<feature type="region of interest" description="Disordered" evidence="12">
    <location>
        <begin position="495"/>
        <end position="519"/>
    </location>
</feature>
<evidence type="ECO:0000256" key="1">
    <source>
        <dbReference type="ARBA" id="ARBA00004123"/>
    </source>
</evidence>
<evidence type="ECO:0000313" key="14">
    <source>
        <dbReference type="Proteomes" id="UP000675881"/>
    </source>
</evidence>
<feature type="compositionally biased region" description="Low complexity" evidence="12">
    <location>
        <begin position="498"/>
        <end position="508"/>
    </location>
</feature>
<evidence type="ECO:0000256" key="8">
    <source>
        <dbReference type="ARBA" id="ARBA00023015"/>
    </source>
</evidence>
<keyword evidence="4" id="KW-0677">Repeat</keyword>
<dbReference type="FunFam" id="3.10.20.30:FF:000015">
    <property type="entry name" value="Aldehyde oxidase 1"/>
    <property type="match status" value="1"/>
</dbReference>
<keyword evidence="14" id="KW-1185">Reference proteome</keyword>
<evidence type="ECO:0000256" key="9">
    <source>
        <dbReference type="ARBA" id="ARBA00023125"/>
    </source>
</evidence>
<dbReference type="SUPFAM" id="SSF47459">
    <property type="entry name" value="HLH, helix-loop-helix DNA-binding domain"/>
    <property type="match status" value="1"/>
</dbReference>
<dbReference type="NCBIfam" id="TIGR00229">
    <property type="entry name" value="sensory_box"/>
    <property type="match status" value="1"/>
</dbReference>
<dbReference type="Proteomes" id="UP000675881">
    <property type="component" value="Chromosome 8"/>
</dbReference>
<dbReference type="InterPro" id="IPR000014">
    <property type="entry name" value="PAS"/>
</dbReference>
<dbReference type="PANTHER" id="PTHR23043">
    <property type="entry name" value="HYPOXIA-INDUCIBLE FACTOR 1 ALPHA"/>
    <property type="match status" value="1"/>
</dbReference>
<dbReference type="SUPFAM" id="SSF47741">
    <property type="entry name" value="CO dehydrogenase ISP C-domain like"/>
    <property type="match status" value="1"/>
</dbReference>
<keyword evidence="11" id="KW-0539">Nucleus</keyword>
<accession>A0A7R8D3F9</accession>
<dbReference type="GO" id="GO:0051537">
    <property type="term" value="F:2 iron, 2 sulfur cluster binding"/>
    <property type="evidence" value="ECO:0007669"/>
    <property type="project" value="UniProtKB-KW"/>
</dbReference>
<dbReference type="CDD" id="cd00130">
    <property type="entry name" value="PAS"/>
    <property type="match status" value="2"/>
</dbReference>
<dbReference type="InterPro" id="IPR013655">
    <property type="entry name" value="PAS_fold_3"/>
</dbReference>
<dbReference type="GO" id="GO:0005634">
    <property type="term" value="C:nucleus"/>
    <property type="evidence" value="ECO:0007669"/>
    <property type="project" value="UniProtKB-SubCell"/>
</dbReference>
<dbReference type="AlphaFoldDB" id="A0A7R8D3F9"/>
<dbReference type="InterPro" id="IPR012675">
    <property type="entry name" value="Beta-grasp_dom_sf"/>
</dbReference>
<dbReference type="PROSITE" id="PS50112">
    <property type="entry name" value="PAS"/>
    <property type="match status" value="2"/>
</dbReference>
<dbReference type="GO" id="GO:0050660">
    <property type="term" value="F:flavin adenine dinucleotide binding"/>
    <property type="evidence" value="ECO:0007669"/>
    <property type="project" value="InterPro"/>
</dbReference>